<keyword evidence="11" id="KW-0472">Membrane</keyword>
<comment type="subcellular location">
    <subcellularLocation>
        <location evidence="1">Cell outer membrane</location>
        <topology evidence="1">Multi-pass membrane protein</topology>
    </subcellularLocation>
</comment>
<keyword evidence="4" id="KW-1134">Transmembrane beta strand</keyword>
<evidence type="ECO:0008006" key="19">
    <source>
        <dbReference type="Google" id="ProtNLM"/>
    </source>
</evidence>
<evidence type="ECO:0000256" key="7">
    <source>
        <dbReference type="ARBA" id="ARBA00022729"/>
    </source>
</evidence>
<keyword evidence="9" id="KW-0406">Ion transport</keyword>
<evidence type="ECO:0000256" key="3">
    <source>
        <dbReference type="ARBA" id="ARBA00022448"/>
    </source>
</evidence>
<keyword evidence="8" id="KW-0625">Polysaccharide transport</keyword>
<dbReference type="GO" id="GO:0015288">
    <property type="term" value="F:porin activity"/>
    <property type="evidence" value="ECO:0007669"/>
    <property type="project" value="UniProtKB-KW"/>
</dbReference>
<evidence type="ECO:0000256" key="1">
    <source>
        <dbReference type="ARBA" id="ARBA00004571"/>
    </source>
</evidence>
<keyword evidence="6" id="KW-0812">Transmembrane</keyword>
<evidence type="ECO:0000256" key="6">
    <source>
        <dbReference type="ARBA" id="ARBA00022692"/>
    </source>
</evidence>
<evidence type="ECO:0000259" key="17">
    <source>
        <dbReference type="Pfam" id="PF22461"/>
    </source>
</evidence>
<evidence type="ECO:0000259" key="15">
    <source>
        <dbReference type="Pfam" id="PF02563"/>
    </source>
</evidence>
<reference evidence="18" key="1">
    <citation type="journal article" date="2015" name="Nature">
        <title>Complex archaea that bridge the gap between prokaryotes and eukaryotes.</title>
        <authorList>
            <person name="Spang A."/>
            <person name="Saw J.H."/>
            <person name="Jorgensen S.L."/>
            <person name="Zaremba-Niedzwiedzka K."/>
            <person name="Martijn J."/>
            <person name="Lind A.E."/>
            <person name="van Eijk R."/>
            <person name="Schleper C."/>
            <person name="Guy L."/>
            <person name="Ettema T.J."/>
        </authorList>
    </citation>
    <scope>NUCLEOTIDE SEQUENCE</scope>
</reference>
<evidence type="ECO:0000259" key="16">
    <source>
        <dbReference type="Pfam" id="PF10531"/>
    </source>
</evidence>
<keyword evidence="3" id="KW-0813">Transport</keyword>
<keyword evidence="13" id="KW-0998">Cell outer membrane</keyword>
<keyword evidence="5" id="KW-0762">Sugar transport</keyword>
<dbReference type="GO" id="GO:0015159">
    <property type="term" value="F:polysaccharide transmembrane transporter activity"/>
    <property type="evidence" value="ECO:0007669"/>
    <property type="project" value="InterPro"/>
</dbReference>
<dbReference type="GO" id="GO:0009279">
    <property type="term" value="C:cell outer membrane"/>
    <property type="evidence" value="ECO:0007669"/>
    <property type="project" value="UniProtKB-SubCell"/>
</dbReference>
<protein>
    <recommendedName>
        <fullName evidence="19">Soluble ligand binding domain-containing protein</fullName>
    </recommendedName>
</protein>
<name>A0A0F9H816_9ZZZZ</name>
<dbReference type="InterPro" id="IPR049712">
    <property type="entry name" value="Poly_export"/>
</dbReference>
<dbReference type="GO" id="GO:0006811">
    <property type="term" value="P:monoatomic ion transport"/>
    <property type="evidence" value="ECO:0007669"/>
    <property type="project" value="UniProtKB-KW"/>
</dbReference>
<feature type="domain" description="Soluble ligand binding" evidence="16">
    <location>
        <begin position="203"/>
        <end position="252"/>
    </location>
</feature>
<accession>A0A0F9H816</accession>
<comment type="similarity">
    <text evidence="2">Belongs to the BexD/CtrA/VexA family.</text>
</comment>
<evidence type="ECO:0000256" key="10">
    <source>
        <dbReference type="ARBA" id="ARBA00023114"/>
    </source>
</evidence>
<evidence type="ECO:0000256" key="4">
    <source>
        <dbReference type="ARBA" id="ARBA00022452"/>
    </source>
</evidence>
<gene>
    <name evidence="18" type="ORF">LCGC14_1817230</name>
</gene>
<dbReference type="InterPro" id="IPR054765">
    <property type="entry name" value="SLBB_dom"/>
</dbReference>
<dbReference type="InterPro" id="IPR019554">
    <property type="entry name" value="Soluble_ligand-bd"/>
</dbReference>
<evidence type="ECO:0000256" key="12">
    <source>
        <dbReference type="ARBA" id="ARBA00023139"/>
    </source>
</evidence>
<dbReference type="PANTHER" id="PTHR33619">
    <property type="entry name" value="POLYSACCHARIDE EXPORT PROTEIN GFCE-RELATED"/>
    <property type="match status" value="1"/>
</dbReference>
<evidence type="ECO:0000256" key="9">
    <source>
        <dbReference type="ARBA" id="ARBA00023065"/>
    </source>
</evidence>
<evidence type="ECO:0000256" key="14">
    <source>
        <dbReference type="ARBA" id="ARBA00023288"/>
    </source>
</evidence>
<feature type="domain" description="Polysaccharide export protein N-terminal" evidence="15">
    <location>
        <begin position="37"/>
        <end position="111"/>
    </location>
</feature>
<sequence>MWSVTGIRGLCLQVCVIAAAIMFCASPSLSRGTTGADSKEYVVGAEDVLNITVWDNEDLTGNVKVGLDGYLEYKFIGRIKASGLTTSQVAGVINERLAQGYINDPQVTVQVATYRSKAIFIIGEVNRPGTYYLTKQTTIVEAISMAQGPTKDADPEVIIVRKGEKGEGNNIIVNLRRALEGDLSRNIVVQEGDSIFISKAKTFFIMGEVHKPGQYKLEKDTSVRRAISIAGGHTEKAALKRVKIIRIDDKGEQERQVKLDELVQPLDTLVVPQSYF</sequence>
<keyword evidence="14" id="KW-0449">Lipoprotein</keyword>
<evidence type="ECO:0000256" key="8">
    <source>
        <dbReference type="ARBA" id="ARBA00023047"/>
    </source>
</evidence>
<dbReference type="EMBL" id="LAZR01017742">
    <property type="protein sequence ID" value="KKL99156.1"/>
    <property type="molecule type" value="Genomic_DNA"/>
</dbReference>
<evidence type="ECO:0000256" key="5">
    <source>
        <dbReference type="ARBA" id="ARBA00022597"/>
    </source>
</evidence>
<comment type="caution">
    <text evidence="18">The sequence shown here is derived from an EMBL/GenBank/DDBJ whole genome shotgun (WGS) entry which is preliminary data.</text>
</comment>
<feature type="domain" description="SLBB" evidence="17">
    <location>
        <begin position="117"/>
        <end position="197"/>
    </location>
</feature>
<dbReference type="AlphaFoldDB" id="A0A0F9H816"/>
<keyword evidence="7" id="KW-0732">Signal</keyword>
<evidence type="ECO:0000256" key="2">
    <source>
        <dbReference type="ARBA" id="ARBA00009450"/>
    </source>
</evidence>
<dbReference type="Gene3D" id="3.30.1950.10">
    <property type="entry name" value="wza like domain"/>
    <property type="match status" value="1"/>
</dbReference>
<dbReference type="PANTHER" id="PTHR33619:SF3">
    <property type="entry name" value="POLYSACCHARIDE EXPORT PROTEIN GFCE-RELATED"/>
    <property type="match status" value="1"/>
</dbReference>
<dbReference type="Gene3D" id="3.10.560.10">
    <property type="entry name" value="Outer membrane lipoprotein wza domain like"/>
    <property type="match status" value="2"/>
</dbReference>
<proteinExistence type="inferred from homology"/>
<dbReference type="InterPro" id="IPR003715">
    <property type="entry name" value="Poly_export_N"/>
</dbReference>
<keyword evidence="12" id="KW-0564">Palmitate</keyword>
<keyword evidence="10" id="KW-0626">Porin</keyword>
<evidence type="ECO:0000313" key="18">
    <source>
        <dbReference type="EMBL" id="KKL99156.1"/>
    </source>
</evidence>
<evidence type="ECO:0000256" key="13">
    <source>
        <dbReference type="ARBA" id="ARBA00023237"/>
    </source>
</evidence>
<dbReference type="Pfam" id="PF02563">
    <property type="entry name" value="Poly_export"/>
    <property type="match status" value="1"/>
</dbReference>
<dbReference type="GO" id="GO:0046930">
    <property type="term" value="C:pore complex"/>
    <property type="evidence" value="ECO:0007669"/>
    <property type="project" value="UniProtKB-KW"/>
</dbReference>
<evidence type="ECO:0000256" key="11">
    <source>
        <dbReference type="ARBA" id="ARBA00023136"/>
    </source>
</evidence>
<dbReference type="Pfam" id="PF22461">
    <property type="entry name" value="SLBB_2"/>
    <property type="match status" value="1"/>
</dbReference>
<organism evidence="18">
    <name type="scientific">marine sediment metagenome</name>
    <dbReference type="NCBI Taxonomy" id="412755"/>
    <lineage>
        <taxon>unclassified sequences</taxon>
        <taxon>metagenomes</taxon>
        <taxon>ecological metagenomes</taxon>
    </lineage>
</organism>
<dbReference type="Pfam" id="PF10531">
    <property type="entry name" value="SLBB"/>
    <property type="match status" value="1"/>
</dbReference>